<dbReference type="InterPro" id="IPR027417">
    <property type="entry name" value="P-loop_NTPase"/>
</dbReference>
<feature type="domain" description="ATPase AAA-type core" evidence="1">
    <location>
        <begin position="40"/>
        <end position="336"/>
    </location>
</feature>
<dbReference type="Gene3D" id="3.40.50.300">
    <property type="entry name" value="P-loop containing nucleotide triphosphate hydrolases"/>
    <property type="match status" value="2"/>
</dbReference>
<evidence type="ECO:0000313" key="2">
    <source>
        <dbReference type="EMBL" id="MBS2961737.1"/>
    </source>
</evidence>
<comment type="caution">
    <text evidence="2">The sequence shown here is derived from an EMBL/GenBank/DDBJ whole genome shotgun (WGS) entry which is preliminary data.</text>
</comment>
<protein>
    <submittedName>
        <fullName evidence="2">AAA family ATPase</fullName>
    </submittedName>
</protein>
<organism evidence="2 3">
    <name type="scientific">Actinocrinis puniceicyclus</name>
    <dbReference type="NCBI Taxonomy" id="977794"/>
    <lineage>
        <taxon>Bacteria</taxon>
        <taxon>Bacillati</taxon>
        <taxon>Actinomycetota</taxon>
        <taxon>Actinomycetes</taxon>
        <taxon>Catenulisporales</taxon>
        <taxon>Actinospicaceae</taxon>
        <taxon>Actinocrinis</taxon>
    </lineage>
</organism>
<proteinExistence type="predicted"/>
<dbReference type="InterPro" id="IPR003959">
    <property type="entry name" value="ATPase_AAA_core"/>
</dbReference>
<dbReference type="GO" id="GO:0016887">
    <property type="term" value="F:ATP hydrolysis activity"/>
    <property type="evidence" value="ECO:0007669"/>
    <property type="project" value="InterPro"/>
</dbReference>
<dbReference type="Proteomes" id="UP000677913">
    <property type="component" value="Unassembled WGS sequence"/>
</dbReference>
<evidence type="ECO:0000259" key="1">
    <source>
        <dbReference type="Pfam" id="PF13304"/>
    </source>
</evidence>
<evidence type="ECO:0000313" key="3">
    <source>
        <dbReference type="Proteomes" id="UP000677913"/>
    </source>
</evidence>
<dbReference type="Pfam" id="PF13304">
    <property type="entry name" value="AAA_21"/>
    <property type="match status" value="1"/>
</dbReference>
<accession>A0A8J7WKD9</accession>
<reference evidence="2" key="1">
    <citation type="submission" date="2021-04" db="EMBL/GenBank/DDBJ databases">
        <title>Genome based classification of Actinospica acidithermotolerans sp. nov., an actinobacterium isolated from an Indonesian hot spring.</title>
        <authorList>
            <person name="Kusuma A.B."/>
            <person name="Putra K.E."/>
            <person name="Nafisah S."/>
            <person name="Loh J."/>
            <person name="Nouioui I."/>
            <person name="Goodfellow M."/>
        </authorList>
    </citation>
    <scope>NUCLEOTIDE SEQUENCE</scope>
    <source>
        <strain evidence="2">DSM 45618</strain>
    </source>
</reference>
<gene>
    <name evidence="2" type="ORF">KGA66_01665</name>
</gene>
<keyword evidence="3" id="KW-1185">Reference proteome</keyword>
<dbReference type="AlphaFoldDB" id="A0A8J7WKD9"/>
<dbReference type="EMBL" id="JAGSXH010000003">
    <property type="protein sequence ID" value="MBS2961737.1"/>
    <property type="molecule type" value="Genomic_DNA"/>
</dbReference>
<dbReference type="RefSeq" id="WP_211463686.1">
    <property type="nucleotide sequence ID" value="NZ_JAGSXH010000003.1"/>
</dbReference>
<sequence>MLVSFRVSNHRSLRDEQQLNLAPVFAADRAPGTKWPAVPVAAIFGANASGKSNLIDALLYFADLALESDRRSEPGYSLRRHPFALDPALATQPSWFDADAVIDGTRYTYGFGVDDDGVVEEWLHRYPTGRRQIVFERSRGDFRFGTTIRTNLQRASDITPPSILFLTSAARFELADVQPVYRWLRQIQFSQAASLKNRTVQYRLVELLNEPNRRRQVLDLLSFADFGIADIEVEEPDAGTVRAVQVEAPRVAFRMKGAEPGARLTLGQQSTGTITFLMQLAPVLSCLEAGSVMLIDELESNLHPNLAARIVALFQDPRVNLRGAQLIFTTHNTSLLGSNNEILKRDQIYFVEKKHQTGASVIYPLSDFKPRDKENTERRYLGGSYGAVPFIDDEAALLALTFPKA</sequence>
<dbReference type="PANTHER" id="PTHR40396:SF1">
    <property type="entry name" value="ATPASE AAA-TYPE CORE DOMAIN-CONTAINING PROTEIN"/>
    <property type="match status" value="1"/>
</dbReference>
<dbReference type="GO" id="GO:0005524">
    <property type="term" value="F:ATP binding"/>
    <property type="evidence" value="ECO:0007669"/>
    <property type="project" value="InterPro"/>
</dbReference>
<dbReference type="SUPFAM" id="SSF52540">
    <property type="entry name" value="P-loop containing nucleoside triphosphate hydrolases"/>
    <property type="match status" value="1"/>
</dbReference>
<name>A0A8J7WKD9_9ACTN</name>
<dbReference type="PANTHER" id="PTHR40396">
    <property type="entry name" value="ATPASE-LIKE PROTEIN"/>
    <property type="match status" value="1"/>
</dbReference>